<gene>
    <name evidence="1" type="ORF">GCM10011409_09370</name>
</gene>
<reference evidence="1" key="1">
    <citation type="journal article" date="2014" name="Int. J. Syst. Evol. Microbiol.">
        <title>Complete genome sequence of Corynebacterium casei LMG S-19264T (=DSM 44701T), isolated from a smear-ripened cheese.</title>
        <authorList>
            <consortium name="US DOE Joint Genome Institute (JGI-PGF)"/>
            <person name="Walter F."/>
            <person name="Albersmeier A."/>
            <person name="Kalinowski J."/>
            <person name="Ruckert C."/>
        </authorList>
    </citation>
    <scope>NUCLEOTIDE SEQUENCE</scope>
    <source>
        <strain evidence="1">CGMCC 1.15454</strain>
    </source>
</reference>
<keyword evidence="2" id="KW-1185">Reference proteome</keyword>
<protein>
    <submittedName>
        <fullName evidence="1">Uncharacterized protein</fullName>
    </submittedName>
</protein>
<dbReference type="EMBL" id="BMJD01000004">
    <property type="protein sequence ID" value="GGB34063.1"/>
    <property type="molecule type" value="Genomic_DNA"/>
</dbReference>
<accession>A0A9W5TVK8</accession>
<name>A0A9W5TVK8_9BACI</name>
<sequence>MNVLKKQYDWIRLTRENLFHYCESLAIEDYIFELDKFGWGSIRNLHVHVCRMLSVLAWEFRT</sequence>
<reference evidence="1" key="2">
    <citation type="submission" date="2020-09" db="EMBL/GenBank/DDBJ databases">
        <authorList>
            <person name="Sun Q."/>
            <person name="Zhou Y."/>
        </authorList>
    </citation>
    <scope>NUCLEOTIDE SEQUENCE</scope>
    <source>
        <strain evidence="1">CGMCC 1.15454</strain>
    </source>
</reference>
<comment type="caution">
    <text evidence="1">The sequence shown here is derived from an EMBL/GenBank/DDBJ whole genome shotgun (WGS) entry which is preliminary data.</text>
</comment>
<proteinExistence type="predicted"/>
<dbReference type="Proteomes" id="UP000621492">
    <property type="component" value="Unassembled WGS sequence"/>
</dbReference>
<evidence type="ECO:0000313" key="1">
    <source>
        <dbReference type="EMBL" id="GGB34063.1"/>
    </source>
</evidence>
<dbReference type="AlphaFoldDB" id="A0A9W5TVK8"/>
<evidence type="ECO:0000313" key="2">
    <source>
        <dbReference type="Proteomes" id="UP000621492"/>
    </source>
</evidence>
<organism evidence="1 2">
    <name type="scientific">Lentibacillus populi</name>
    <dbReference type="NCBI Taxonomy" id="1827502"/>
    <lineage>
        <taxon>Bacteria</taxon>
        <taxon>Bacillati</taxon>
        <taxon>Bacillota</taxon>
        <taxon>Bacilli</taxon>
        <taxon>Bacillales</taxon>
        <taxon>Bacillaceae</taxon>
        <taxon>Lentibacillus</taxon>
    </lineage>
</organism>